<gene>
    <name evidence="5" type="ORF">C3747_48g138</name>
</gene>
<dbReference type="AlphaFoldDB" id="A0A2V2WVZ1"/>
<dbReference type="SUPFAM" id="SSF117281">
    <property type="entry name" value="Kelch motif"/>
    <property type="match status" value="1"/>
</dbReference>
<proteinExistence type="predicted"/>
<dbReference type="VEuPathDB" id="TriTrypDB:TcCLB.509229.110"/>
<feature type="region of interest" description="Disordered" evidence="3">
    <location>
        <begin position="1"/>
        <end position="62"/>
    </location>
</feature>
<keyword evidence="1" id="KW-0880">Kelch repeat</keyword>
<dbReference type="SUPFAM" id="SSF54695">
    <property type="entry name" value="POZ domain"/>
    <property type="match status" value="1"/>
</dbReference>
<dbReference type="Pfam" id="PF02214">
    <property type="entry name" value="BTB_2"/>
    <property type="match status" value="1"/>
</dbReference>
<dbReference type="VEuPathDB" id="TriTrypDB:ECC02_004215"/>
<dbReference type="InterPro" id="IPR015915">
    <property type="entry name" value="Kelch-typ_b-propeller"/>
</dbReference>
<evidence type="ECO:0000259" key="4">
    <source>
        <dbReference type="Pfam" id="PF02214"/>
    </source>
</evidence>
<dbReference type="VEuPathDB" id="TriTrypDB:TcYC6_0102120"/>
<name>A0A2V2WVZ1_TRYCR</name>
<dbReference type="VEuPathDB" id="TriTrypDB:TcCLB.506733.130"/>
<dbReference type="InterPro" id="IPR003131">
    <property type="entry name" value="T1-type_BTB"/>
</dbReference>
<dbReference type="VEuPathDB" id="TriTrypDB:TcG_04415"/>
<dbReference type="VEuPathDB" id="TriTrypDB:Tc_MARK_2189"/>
<dbReference type="GO" id="GO:0051260">
    <property type="term" value="P:protein homooligomerization"/>
    <property type="evidence" value="ECO:0007669"/>
    <property type="project" value="InterPro"/>
</dbReference>
<dbReference type="VEuPathDB" id="TriTrypDB:TcCL_NonESM05850"/>
<reference evidence="5 6" key="1">
    <citation type="journal article" date="2018" name="Microb. Genom.">
        <title>Expanding an expanded genome: long-read sequencing of Trypanosoma cruzi.</title>
        <authorList>
            <person name="Berna L."/>
            <person name="Rodriguez M."/>
            <person name="Chiribao M.L."/>
            <person name="Parodi-Talice A."/>
            <person name="Pita S."/>
            <person name="Rijo G."/>
            <person name="Alvarez-Valin F."/>
            <person name="Robello C."/>
        </authorList>
    </citation>
    <scope>NUCLEOTIDE SEQUENCE [LARGE SCALE GENOMIC DNA]</scope>
    <source>
        <strain evidence="5 6">TCC</strain>
    </source>
</reference>
<sequence length="683" mass="77509">MSSKLYETPELVGDEGLPLVSESPLPKEPQTHTFVAEQQNRINEENEESANGGNDGGDAGDDELVMETLLNQFEHLQNSAKAYIRVSQSAFSRLQLKRQRMEQHERSLRHRAEMVATSSFSPKFKLNIGGMRFHVQRATLLQFSMTIFHLLEDERFNAQKDEFGHIFFDRDPWLFRELLFLLRERQQRIIEAGQFGSGPLPGGTEYNRLAQLPLTEWRRLMDEAKYYGLNEFVNEVVTTRFQWQQCEIAPADFGEYARGALSHESNSFVPLEGRCFSTCLLANDDVFLFGGCAENEAVLDSLYRLWLESDGVDEECSEGIVGDGENARPVRMQRLRYDLVQPFCAGDDGRGCPAPRSGHAMIVLHNRYVLLFYGNDLHSHLNDVWLYHITRNTWIRVKVRGTPVEPRSGHTVTVVGNRFYLIGGKKLFGVSRRIFSEVFEGVFDINRVELTWSSAAWPQQSESLRRQQEEEMSSLPYEGAAVSAAATAVSREDEEEEEWLCSVPPIAYHTAVEYKGRYIMVYGGMCASAGTNVEGDGAGEGRWSSIAAASSLRRDVSPKLYQFDTVEYKWRSLQTSAGTQNLMLSDIPQSGHIALRHQDEMYVMGSYKEQRQFAIFQLSLRTLMWRQVQTTVAPMHSIPRGRAMPSGVLLPASQNNPNAMILLYGGYNVTTRQYLDDAYLLAL</sequence>
<organism evidence="5 6">
    <name type="scientific">Trypanosoma cruzi</name>
    <dbReference type="NCBI Taxonomy" id="5693"/>
    <lineage>
        <taxon>Eukaryota</taxon>
        <taxon>Discoba</taxon>
        <taxon>Euglenozoa</taxon>
        <taxon>Kinetoplastea</taxon>
        <taxon>Metakinetoplastina</taxon>
        <taxon>Trypanosomatida</taxon>
        <taxon>Trypanosomatidae</taxon>
        <taxon>Trypanosoma</taxon>
        <taxon>Schizotrypanum</taxon>
    </lineage>
</organism>
<dbReference type="PANTHER" id="PTHR46093">
    <property type="entry name" value="ACYL-COA-BINDING DOMAIN-CONTAINING PROTEIN 5"/>
    <property type="match status" value="1"/>
</dbReference>
<comment type="caution">
    <text evidence="5">The sequence shown here is derived from an EMBL/GenBank/DDBJ whole genome shotgun (WGS) entry which is preliminary data.</text>
</comment>
<feature type="domain" description="Potassium channel tetramerisation-type BTB" evidence="4">
    <location>
        <begin position="125"/>
        <end position="184"/>
    </location>
</feature>
<keyword evidence="2" id="KW-0677">Repeat</keyword>
<evidence type="ECO:0000256" key="3">
    <source>
        <dbReference type="SAM" id="MobiDB-lite"/>
    </source>
</evidence>
<dbReference type="PANTHER" id="PTHR46093:SF18">
    <property type="entry name" value="FIBRONECTIN TYPE-III DOMAIN-CONTAINING PROTEIN"/>
    <property type="match status" value="1"/>
</dbReference>
<dbReference type="VEuPathDB" id="TriTrypDB:TCDM_06896"/>
<dbReference type="InterPro" id="IPR011333">
    <property type="entry name" value="SKP1/BTB/POZ_sf"/>
</dbReference>
<dbReference type="VEuPathDB" id="TriTrypDB:BCY84_17618"/>
<evidence type="ECO:0000313" key="6">
    <source>
        <dbReference type="Proteomes" id="UP000246078"/>
    </source>
</evidence>
<dbReference type="VEuPathDB" id="TriTrypDB:C3747_48g138"/>
<evidence type="ECO:0000256" key="1">
    <source>
        <dbReference type="ARBA" id="ARBA00022441"/>
    </source>
</evidence>
<dbReference type="Pfam" id="PF24681">
    <property type="entry name" value="Kelch_KLHDC2_KLHL20_DRC7"/>
    <property type="match status" value="1"/>
</dbReference>
<dbReference type="OrthoDB" id="10251809at2759"/>
<evidence type="ECO:0000313" key="5">
    <source>
        <dbReference type="EMBL" id="PWV12810.1"/>
    </source>
</evidence>
<dbReference type="Proteomes" id="UP000246078">
    <property type="component" value="Unassembled WGS sequence"/>
</dbReference>
<dbReference type="VEuPathDB" id="TriTrypDB:TcBrA4_0073780"/>
<dbReference type="Gene3D" id="2.120.10.80">
    <property type="entry name" value="Kelch-type beta propeller"/>
    <property type="match status" value="2"/>
</dbReference>
<dbReference type="VEuPathDB" id="TriTrypDB:C4B63_95g31"/>
<evidence type="ECO:0000256" key="2">
    <source>
        <dbReference type="ARBA" id="ARBA00022737"/>
    </source>
</evidence>
<dbReference type="Gene3D" id="3.30.710.10">
    <property type="entry name" value="Potassium Channel Kv1.1, Chain A"/>
    <property type="match status" value="1"/>
</dbReference>
<dbReference type="EMBL" id="PRFC01000048">
    <property type="protein sequence ID" value="PWV12810.1"/>
    <property type="molecule type" value="Genomic_DNA"/>
</dbReference>
<dbReference type="VEuPathDB" id="TriTrypDB:TCSYLVIO_002837"/>
<dbReference type="VEuPathDB" id="TriTrypDB:TCDM_06897"/>
<protein>
    <recommendedName>
        <fullName evidence="4">Potassium channel tetramerisation-type BTB domain-containing protein</fullName>
    </recommendedName>
</protein>
<accession>A0A2V2WVZ1</accession>